<dbReference type="HOGENOM" id="CLU_3212679_0_0_10"/>
<dbReference type="EMBL" id="ABFZ02000019">
    <property type="protein sequence ID" value="EDS15512.1"/>
    <property type="molecule type" value="Genomic_DNA"/>
</dbReference>
<organism evidence="1 2">
    <name type="scientific">Bacteroides stercoris ATCC 43183</name>
    <dbReference type="NCBI Taxonomy" id="449673"/>
    <lineage>
        <taxon>Bacteria</taxon>
        <taxon>Pseudomonadati</taxon>
        <taxon>Bacteroidota</taxon>
        <taxon>Bacteroidia</taxon>
        <taxon>Bacteroidales</taxon>
        <taxon>Bacteroidaceae</taxon>
        <taxon>Bacteroides</taxon>
    </lineage>
</organism>
<dbReference type="AlphaFoldDB" id="B0NPZ8"/>
<evidence type="ECO:0000313" key="1">
    <source>
        <dbReference type="EMBL" id="EDS15512.1"/>
    </source>
</evidence>
<gene>
    <name evidence="1" type="ORF">BACSTE_02014</name>
</gene>
<evidence type="ECO:0000313" key="2">
    <source>
        <dbReference type="Proteomes" id="UP000004713"/>
    </source>
</evidence>
<reference evidence="1 2" key="1">
    <citation type="submission" date="2007-11" db="EMBL/GenBank/DDBJ databases">
        <title>Draft genome sequence of Bacteroides stercoris(ATCC 43183).</title>
        <authorList>
            <person name="Sudarsanam P."/>
            <person name="Ley R."/>
            <person name="Guruge J."/>
            <person name="Turnbaugh P.J."/>
            <person name="Mahowald M."/>
            <person name="Liep D."/>
            <person name="Gordon J."/>
        </authorList>
    </citation>
    <scope>NUCLEOTIDE SEQUENCE [LARGE SCALE GENOMIC DNA]</scope>
    <source>
        <strain evidence="1 2">ATCC 43183</strain>
    </source>
</reference>
<name>B0NPZ8_BACSE</name>
<sequence>MIGNKSVRFHNKFVLVNKIEIFDSCTYIVGTGNLGTKVYLCNSF</sequence>
<reference evidence="1 2" key="2">
    <citation type="submission" date="2007-11" db="EMBL/GenBank/DDBJ databases">
        <authorList>
            <person name="Fulton L."/>
            <person name="Clifton S."/>
            <person name="Fulton B."/>
            <person name="Xu J."/>
            <person name="Minx P."/>
            <person name="Pepin K.H."/>
            <person name="Johnson M."/>
            <person name="Thiruvilangam P."/>
            <person name="Bhonagiri V."/>
            <person name="Nash W.E."/>
            <person name="Mardis E.R."/>
            <person name="Wilson R.K."/>
        </authorList>
    </citation>
    <scope>NUCLEOTIDE SEQUENCE [LARGE SCALE GENOMIC DNA]</scope>
    <source>
        <strain evidence="1 2">ATCC 43183</strain>
    </source>
</reference>
<dbReference type="Proteomes" id="UP000004713">
    <property type="component" value="Unassembled WGS sequence"/>
</dbReference>
<comment type="caution">
    <text evidence="1">The sequence shown here is derived from an EMBL/GenBank/DDBJ whole genome shotgun (WGS) entry which is preliminary data.</text>
</comment>
<protein>
    <submittedName>
        <fullName evidence="1">Uncharacterized protein</fullName>
    </submittedName>
</protein>
<accession>B0NPZ8</accession>
<proteinExistence type="predicted"/>